<keyword evidence="3" id="KW-1185">Reference proteome</keyword>
<reference evidence="2 3" key="1">
    <citation type="submission" date="2014-10" db="EMBL/GenBank/DDBJ databases">
        <title>Genome sequence of Erwinia typographi M043b.</title>
        <authorList>
            <person name="Chan K.-G."/>
            <person name="Tan W.-S."/>
        </authorList>
    </citation>
    <scope>NUCLEOTIDE SEQUENCE [LARGE SCALE GENOMIC DNA]</scope>
    <source>
        <strain evidence="2 3">M043b</strain>
    </source>
</reference>
<feature type="transmembrane region" description="Helical" evidence="1">
    <location>
        <begin position="94"/>
        <end position="119"/>
    </location>
</feature>
<protein>
    <recommendedName>
        <fullName evidence="4">Phage-related lipoprotein</fullName>
    </recommendedName>
</protein>
<dbReference type="EMBL" id="JRUQ01000057">
    <property type="protein sequence ID" value="KGT89124.1"/>
    <property type="molecule type" value="Genomic_DNA"/>
</dbReference>
<evidence type="ECO:0000313" key="3">
    <source>
        <dbReference type="Proteomes" id="UP000030351"/>
    </source>
</evidence>
<dbReference type="AlphaFoldDB" id="A0A0A3YUE5"/>
<evidence type="ECO:0008006" key="4">
    <source>
        <dbReference type="Google" id="ProtNLM"/>
    </source>
</evidence>
<comment type="caution">
    <text evidence="2">The sequence shown here is derived from an EMBL/GenBank/DDBJ whole genome shotgun (WGS) entry which is preliminary data.</text>
</comment>
<keyword evidence="1" id="KW-0812">Transmembrane</keyword>
<name>A0A0A3YUE5_9GAMM</name>
<dbReference type="eggNOG" id="ENOG503366H">
    <property type="taxonomic scope" value="Bacteria"/>
</dbReference>
<dbReference type="STRING" id="371042.NG99_20035"/>
<evidence type="ECO:0000256" key="1">
    <source>
        <dbReference type="SAM" id="Phobius"/>
    </source>
</evidence>
<proteinExistence type="predicted"/>
<accession>A0A0A3YUE5</accession>
<keyword evidence="1" id="KW-1133">Transmembrane helix</keyword>
<gene>
    <name evidence="2" type="ORF">NG99_20035</name>
</gene>
<dbReference type="Proteomes" id="UP000030351">
    <property type="component" value="Unassembled WGS sequence"/>
</dbReference>
<keyword evidence="1" id="KW-0472">Membrane</keyword>
<evidence type="ECO:0000313" key="2">
    <source>
        <dbReference type="EMBL" id="KGT89124.1"/>
    </source>
</evidence>
<organism evidence="2 3">
    <name type="scientific">Erwinia typographi</name>
    <dbReference type="NCBI Taxonomy" id="371042"/>
    <lineage>
        <taxon>Bacteria</taxon>
        <taxon>Pseudomonadati</taxon>
        <taxon>Pseudomonadota</taxon>
        <taxon>Gammaproteobacteria</taxon>
        <taxon>Enterobacterales</taxon>
        <taxon>Erwiniaceae</taxon>
        <taxon>Erwinia</taxon>
    </lineage>
</organism>
<sequence>MTLLMVAVMVLSGCSSYKKVKVEQEPTLHSHYFLTEPPLYVGDKIKYRLKDGRKGELAIEKITAQEIVGKNATLPLSQIAMLEKKDISTVKTGAAIGGGAIAIGVILTVALATGLASAFI</sequence>